<dbReference type="GO" id="GO:0003723">
    <property type="term" value="F:RNA binding"/>
    <property type="evidence" value="ECO:0007669"/>
    <property type="project" value="TreeGrafter"/>
</dbReference>
<dbReference type="AlphaFoldDB" id="A0A182FRE0"/>
<feature type="region of interest" description="Disordered" evidence="4">
    <location>
        <begin position="83"/>
        <end position="106"/>
    </location>
</feature>
<accession>A0A182FRE0</accession>
<dbReference type="OrthoDB" id="444809at2759"/>
<evidence type="ECO:0000313" key="6">
    <source>
        <dbReference type="EnsemblMetazoa" id="AALB009116-PA"/>
    </source>
</evidence>
<sequence>MGKKVPNEMLERLRQVNDEMEFYMDLFQLPESNPDNNDCSEYLLEVDTDAPIKPPKFGPNRPADTAEELEARMEVMKNKITARHLARQSKQTTDSSKVERKKLKKEQRLKKKLMKVNLISAKQEQKRNKLIEHKPLEVKKEKKAAPTFNAEGKIVFSKFQLDEHDKPKKGLETDKKKLLKKVLDNKKHLSELKESGDIEKYAEVKQKQAWEKAMAKTAGQKVRDDPELLVKKINERKKQIKKSKEAWKERKAKVEEKQAQAQKKRTTNLQERAQKKKNKKLQKMAKRGRIIPGF</sequence>
<dbReference type="PANTHER" id="PTHR14369">
    <property type="entry name" value="SURFEIT LOCUS PROTEIN 6"/>
    <property type="match status" value="1"/>
</dbReference>
<dbReference type="GO" id="GO:0003677">
    <property type="term" value="F:DNA binding"/>
    <property type="evidence" value="ECO:0007669"/>
    <property type="project" value="TreeGrafter"/>
</dbReference>
<protein>
    <submittedName>
        <fullName evidence="6">SURF6 domain-containing protein</fullName>
    </submittedName>
</protein>
<evidence type="ECO:0000256" key="1">
    <source>
        <dbReference type="ARBA" id="ARBA00004123"/>
    </source>
</evidence>
<evidence type="ECO:0000256" key="4">
    <source>
        <dbReference type="SAM" id="MobiDB-lite"/>
    </source>
</evidence>
<dbReference type="InterPro" id="IPR029190">
    <property type="entry name" value="Rrp14/SURF6_C"/>
</dbReference>
<comment type="subcellular location">
    <subcellularLocation>
        <location evidence="1">Nucleus</location>
    </subcellularLocation>
</comment>
<dbReference type="STRING" id="7167.A0A182FRE0"/>
<keyword evidence="3" id="KW-0539">Nucleus</keyword>
<reference evidence="6" key="2">
    <citation type="submission" date="2022-08" db="UniProtKB">
        <authorList>
            <consortium name="EnsemblMetazoa"/>
        </authorList>
    </citation>
    <scope>IDENTIFICATION</scope>
    <source>
        <strain evidence="6">STECLA/ALBI9_A</strain>
    </source>
</reference>
<organism evidence="6 7">
    <name type="scientific">Anopheles albimanus</name>
    <name type="common">New world malaria mosquito</name>
    <dbReference type="NCBI Taxonomy" id="7167"/>
    <lineage>
        <taxon>Eukaryota</taxon>
        <taxon>Metazoa</taxon>
        <taxon>Ecdysozoa</taxon>
        <taxon>Arthropoda</taxon>
        <taxon>Hexapoda</taxon>
        <taxon>Insecta</taxon>
        <taxon>Pterygota</taxon>
        <taxon>Neoptera</taxon>
        <taxon>Endopterygota</taxon>
        <taxon>Diptera</taxon>
        <taxon>Nematocera</taxon>
        <taxon>Culicoidea</taxon>
        <taxon>Culicidae</taxon>
        <taxon>Anophelinae</taxon>
        <taxon>Anopheles</taxon>
    </lineage>
</organism>
<dbReference type="GO" id="GO:0005730">
    <property type="term" value="C:nucleolus"/>
    <property type="evidence" value="ECO:0007669"/>
    <property type="project" value="TreeGrafter"/>
</dbReference>
<comment type="similarity">
    <text evidence="2">Belongs to the SURF6 family.</text>
</comment>
<feature type="region of interest" description="Disordered" evidence="4">
    <location>
        <begin position="251"/>
        <end position="294"/>
    </location>
</feature>
<dbReference type="RefSeq" id="XP_035777999.1">
    <property type="nucleotide sequence ID" value="XM_035922106.1"/>
</dbReference>
<name>A0A182FRE0_ANOAL</name>
<keyword evidence="7" id="KW-1185">Reference proteome</keyword>
<dbReference type="CTD" id="6838"/>
<dbReference type="PANTHER" id="PTHR14369:SF0">
    <property type="entry name" value="SURFEIT LOCUS PROTEIN 6"/>
    <property type="match status" value="1"/>
</dbReference>
<dbReference type="EnsemblMetazoa" id="AALB009116-RA">
    <property type="protein sequence ID" value="AALB009116-PA"/>
    <property type="gene ID" value="AALB009116"/>
</dbReference>
<dbReference type="GeneID" id="118459069"/>
<feature type="compositionally biased region" description="Basic residues" evidence="4">
    <location>
        <begin position="274"/>
        <end position="294"/>
    </location>
</feature>
<evidence type="ECO:0000313" key="7">
    <source>
        <dbReference type="Proteomes" id="UP000069272"/>
    </source>
</evidence>
<evidence type="ECO:0000256" key="3">
    <source>
        <dbReference type="ARBA" id="ARBA00023242"/>
    </source>
</evidence>
<evidence type="ECO:0000259" key="5">
    <source>
        <dbReference type="Pfam" id="PF04935"/>
    </source>
</evidence>
<dbReference type="VEuPathDB" id="VectorBase:AALB009116"/>
<dbReference type="InterPro" id="IPR007019">
    <property type="entry name" value="SURF6"/>
</dbReference>
<dbReference type="VEuPathDB" id="VectorBase:AALB20_035019"/>
<dbReference type="GO" id="GO:0042273">
    <property type="term" value="P:ribosomal large subunit biogenesis"/>
    <property type="evidence" value="ECO:0007669"/>
    <property type="project" value="TreeGrafter"/>
</dbReference>
<evidence type="ECO:0000256" key="2">
    <source>
        <dbReference type="ARBA" id="ARBA00005904"/>
    </source>
</evidence>
<dbReference type="Pfam" id="PF04935">
    <property type="entry name" value="SURF6"/>
    <property type="match status" value="1"/>
</dbReference>
<dbReference type="Proteomes" id="UP000069272">
    <property type="component" value="Chromosome 2R"/>
</dbReference>
<dbReference type="KEGG" id="aali:118459069"/>
<reference evidence="6 7" key="1">
    <citation type="journal article" date="2017" name="G3 (Bethesda)">
        <title>The Physical Genome Mapping of Anopheles albimanus Corrected Scaffold Misassemblies and Identified Interarm Rearrangements in Genus Anopheles.</title>
        <authorList>
            <person name="Artemov G.N."/>
            <person name="Peery A.N."/>
            <person name="Jiang X."/>
            <person name="Tu Z."/>
            <person name="Stegniy V.N."/>
            <person name="Sharakhova M.V."/>
            <person name="Sharakhov I.V."/>
        </authorList>
    </citation>
    <scope>NUCLEOTIDE SEQUENCE [LARGE SCALE GENOMIC DNA]</scope>
    <source>
        <strain evidence="6 7">ALBI9_A</strain>
    </source>
</reference>
<proteinExistence type="inferred from homology"/>
<feature type="domain" description="Ribosomal RNA-processing protein 14/surfeit locus protein 6 C-terminal" evidence="5">
    <location>
        <begin position="99"/>
        <end position="281"/>
    </location>
</feature>
<dbReference type="GO" id="GO:0042274">
    <property type="term" value="P:ribosomal small subunit biogenesis"/>
    <property type="evidence" value="ECO:0007669"/>
    <property type="project" value="TreeGrafter"/>
</dbReference>